<dbReference type="Pfam" id="PF01764">
    <property type="entry name" value="Lipase_3"/>
    <property type="match status" value="1"/>
</dbReference>
<evidence type="ECO:0000256" key="1">
    <source>
        <dbReference type="ARBA" id="ARBA00001913"/>
    </source>
</evidence>
<comment type="cofactor">
    <cofactor evidence="1">
        <name>Ca(2+)</name>
        <dbReference type="ChEBI" id="CHEBI:29108"/>
    </cofactor>
</comment>
<dbReference type="InParanoid" id="A0A066VWN0"/>
<keyword evidence="9" id="KW-0442">Lipid degradation</keyword>
<evidence type="ECO:0000256" key="12">
    <source>
        <dbReference type="ARBA" id="ARBA00023136"/>
    </source>
</evidence>
<feature type="domain" description="Fungal lipase-type" evidence="16">
    <location>
        <begin position="1021"/>
        <end position="1187"/>
    </location>
</feature>
<evidence type="ECO:0000256" key="7">
    <source>
        <dbReference type="ARBA" id="ARBA00022801"/>
    </source>
</evidence>
<dbReference type="SUPFAM" id="SSF53474">
    <property type="entry name" value="alpha/beta-Hydrolases"/>
    <property type="match status" value="1"/>
</dbReference>
<comment type="subcellular location">
    <subcellularLocation>
        <location evidence="2">Cell membrane</location>
        <topology evidence="2">Multi-pass membrane protein</topology>
    </subcellularLocation>
</comment>
<feature type="compositionally biased region" description="Polar residues" evidence="15">
    <location>
        <begin position="702"/>
        <end position="728"/>
    </location>
</feature>
<keyword evidence="5" id="KW-0812">Transmembrane</keyword>
<dbReference type="InterPro" id="IPR029058">
    <property type="entry name" value="AB_hydrolase_fold"/>
</dbReference>
<feature type="compositionally biased region" description="Low complexity" evidence="15">
    <location>
        <begin position="472"/>
        <end position="483"/>
    </location>
</feature>
<comment type="catalytic activity">
    <reaction evidence="13">
        <text>a 1,2-diacyl-sn-glycerol + H2O = a 2-acylglycerol + a fatty acid + H(+)</text>
        <dbReference type="Rhea" id="RHEA:33275"/>
        <dbReference type="ChEBI" id="CHEBI:15377"/>
        <dbReference type="ChEBI" id="CHEBI:15378"/>
        <dbReference type="ChEBI" id="CHEBI:17389"/>
        <dbReference type="ChEBI" id="CHEBI:17815"/>
        <dbReference type="ChEBI" id="CHEBI:28868"/>
        <dbReference type="EC" id="3.1.1.116"/>
    </reaction>
    <physiologicalReaction direction="left-to-right" evidence="13">
        <dbReference type="Rhea" id="RHEA:33276"/>
    </physiologicalReaction>
</comment>
<feature type="region of interest" description="Disordered" evidence="15">
    <location>
        <begin position="1"/>
        <end position="31"/>
    </location>
</feature>
<dbReference type="InterPro" id="IPR052214">
    <property type="entry name" value="DAG_Lipase-Related"/>
</dbReference>
<evidence type="ECO:0000256" key="3">
    <source>
        <dbReference type="ARBA" id="ARBA00022475"/>
    </source>
</evidence>
<dbReference type="Gene3D" id="3.40.50.1820">
    <property type="entry name" value="alpha/beta hydrolase"/>
    <property type="match status" value="1"/>
</dbReference>
<evidence type="ECO:0000256" key="10">
    <source>
        <dbReference type="ARBA" id="ARBA00022989"/>
    </source>
</evidence>
<dbReference type="GO" id="GO:0005886">
    <property type="term" value="C:plasma membrane"/>
    <property type="evidence" value="ECO:0007669"/>
    <property type="project" value="UniProtKB-SubCell"/>
</dbReference>
<feature type="region of interest" description="Disordered" evidence="15">
    <location>
        <begin position="589"/>
        <end position="615"/>
    </location>
</feature>
<protein>
    <recommendedName>
        <fullName evidence="14">sn-1-specific diacylglycerol lipase</fullName>
        <ecNumber evidence="14">3.1.1.116</ecNumber>
    </recommendedName>
</protein>
<accession>A0A066VWN0</accession>
<evidence type="ECO:0000256" key="14">
    <source>
        <dbReference type="ARBA" id="ARBA00026104"/>
    </source>
</evidence>
<keyword evidence="11" id="KW-0443">Lipid metabolism</keyword>
<keyword evidence="7" id="KW-0378">Hydrolase</keyword>
<evidence type="ECO:0000256" key="9">
    <source>
        <dbReference type="ARBA" id="ARBA00022963"/>
    </source>
</evidence>
<dbReference type="GeneID" id="25266536"/>
<evidence type="ECO:0000256" key="2">
    <source>
        <dbReference type="ARBA" id="ARBA00004651"/>
    </source>
</evidence>
<feature type="compositionally biased region" description="Basic and acidic residues" evidence="15">
    <location>
        <begin position="666"/>
        <end position="675"/>
    </location>
</feature>
<keyword evidence="6" id="KW-0479">Metal-binding</keyword>
<feature type="region of interest" description="Disordered" evidence="15">
    <location>
        <begin position="464"/>
        <end position="487"/>
    </location>
</feature>
<feature type="region of interest" description="Disordered" evidence="15">
    <location>
        <begin position="817"/>
        <end position="892"/>
    </location>
</feature>
<comment type="caution">
    <text evidence="17">The sequence shown here is derived from an EMBL/GenBank/DDBJ whole genome shotgun (WGS) entry which is preliminary data.</text>
</comment>
<keyword evidence="8" id="KW-0106">Calcium</keyword>
<dbReference type="HOGENOM" id="CLU_001871_1_0_1"/>
<feature type="region of interest" description="Disordered" evidence="15">
    <location>
        <begin position="693"/>
        <end position="783"/>
    </location>
</feature>
<evidence type="ECO:0000259" key="16">
    <source>
        <dbReference type="Pfam" id="PF01764"/>
    </source>
</evidence>
<reference evidence="17 18" key="1">
    <citation type="submission" date="2014-05" db="EMBL/GenBank/DDBJ databases">
        <title>Draft genome sequence of a rare smut relative, Tilletiaria anomala UBC 951.</title>
        <authorList>
            <consortium name="DOE Joint Genome Institute"/>
            <person name="Toome M."/>
            <person name="Kuo A."/>
            <person name="Henrissat B."/>
            <person name="Lipzen A."/>
            <person name="Tritt A."/>
            <person name="Yoshinaga Y."/>
            <person name="Zane M."/>
            <person name="Barry K."/>
            <person name="Grigoriev I.V."/>
            <person name="Spatafora J.W."/>
            <person name="Aimea M.C."/>
        </authorList>
    </citation>
    <scope>NUCLEOTIDE SEQUENCE [LARGE SCALE GENOMIC DNA]</scope>
    <source>
        <strain evidence="17 18">UBC 951</strain>
    </source>
</reference>
<feature type="compositionally biased region" description="Polar residues" evidence="15">
    <location>
        <begin position="519"/>
        <end position="532"/>
    </location>
</feature>
<organism evidence="17 18">
    <name type="scientific">Tilletiaria anomala (strain ATCC 24038 / CBS 436.72 / UBC 951)</name>
    <dbReference type="NCBI Taxonomy" id="1037660"/>
    <lineage>
        <taxon>Eukaryota</taxon>
        <taxon>Fungi</taxon>
        <taxon>Dikarya</taxon>
        <taxon>Basidiomycota</taxon>
        <taxon>Ustilaginomycotina</taxon>
        <taxon>Exobasidiomycetes</taxon>
        <taxon>Georgefischeriales</taxon>
        <taxon>Tilletiariaceae</taxon>
        <taxon>Tilletiaria</taxon>
    </lineage>
</organism>
<feature type="region of interest" description="Disordered" evidence="15">
    <location>
        <begin position="394"/>
        <end position="413"/>
    </location>
</feature>
<evidence type="ECO:0000313" key="18">
    <source>
        <dbReference type="Proteomes" id="UP000027361"/>
    </source>
</evidence>
<feature type="region of interest" description="Disordered" evidence="15">
    <location>
        <begin position="517"/>
        <end position="537"/>
    </location>
</feature>
<evidence type="ECO:0000256" key="4">
    <source>
        <dbReference type="ARBA" id="ARBA00022553"/>
    </source>
</evidence>
<keyword evidence="12" id="KW-0472">Membrane</keyword>
<evidence type="ECO:0000256" key="6">
    <source>
        <dbReference type="ARBA" id="ARBA00022723"/>
    </source>
</evidence>
<sequence>MSRGSEPSTPASSFKIFSQSRIAPQGQTQGHGLQVISPALTREDSVGADTIRGVSIDTDSGDGRESSEEVKKSGSAGEAAADAIVAVVPAGKRPGAPASSAMEYAVSHLGTTATSQALIKFAAGSTLLPQNIASIITSLSLLARVSLRSTAFFAEVILEAAKFSTSTSLGLTRRVLISAIGSARALHDTLNPDGNCAWDARAAGVGAVSSSSTASRISAMRNQHDGFLAVLDKYTAVGIYVIHHTFTMAELFAMSGFYLVDTSIKAGISAADESVRMIDGIFGSNETSRALSSFIALVRRELSHGDNSGCSAGDSKIAGAKALANLTKAFTAFAVLQNATYKRTAQTHKMQVLYDCTVLGEVESNSWRSMIVGPGNFVKKSTAAAAAVAIAPPPRSSSQGVAPAPVMSSALSPPATMRTSRSLAIADPAGAVAGSLHASRSHYGGNALCLTDVGSDARYEVEDFDENNDQRPSASSSSVLPVSSDREGGNIVKDLNYLIGSDGEEEQDLLSNNRRRWDQQNTQHGSFPSSTPVIRRTIRRRDPEHGTIETVYEEVTETTETIETTTISGAHAGSSSVKTAQLPNPFSPLIPAREKSKGQSLPLAPSSPHSQQSDDVWTEIAPASTRASAESTDDEMMVERELIAENIPQAPNGRPAQSIGSLARRQALDRPEESKARMQVVLRTITRKLVQKRKVVRRTQDTRGNTLTSTRESQNVENDVFSESTPSEAESLPSKLRQPQWAARFTATGDSPESAKSRKSTNSSGSFGDGGRGGKGVTSADDRLKSKSRAALQSLFSRSTIPKPGAGAAPRQVQMVDMASSRTPTPPSSPPSIAMSPPTPDKAIALPHVASPETTPKSRFALNRRKKEEEDGDQQQQITPKLFKRRSRQPSITSIRSFASTRKETHTTTNTASAQVEMYSRGQFPQQHFVTNLHTFMRHSSAAYGQNFMRIFGIGRSAEYLFADTQKHHSNIWAYAHHVGIPVDNILLSSYTEGETSFHSEKMSPIVNYISVDDDAKAVILTCRGTLGLSDVLTDLTCEYEEIAVEGRHPYGIYQVHSGMWASAIRLKDTKSTIHQTLKQALESRPGYGLVLTGHSLGGGVAAMLAIMWSSPAAIFQQQTLDGRPSVVHPPLFTPFVTSFASGLPAGRPIHAYAYGVPASASLDLSKYCSGLVTSLVHGHDLVPSLSLGTLRDMRNVAESLSDQRESKMAQEIVGAVVGLYQRKRKAAGNEARVPAGDLIDINFPRPSEPPAQEREQVFEHAEIMQGHTRNRALDSGYQDPVLKEHPLSPPLAGGKQGTAEAENDTKDWLWSLIKTMRASMGETKLYPPGDVFCIESFTVYVTPRTTRQNTSMAGMQEDRQASSRGEAHRVLLRACPDVEKRFSEPIFARSMLRDHIPTNYELCTQLLYESVVTESERQS</sequence>
<keyword evidence="3" id="KW-1003">Cell membrane</keyword>
<dbReference type="PANTHER" id="PTHR45792:SF7">
    <property type="entry name" value="PUTATIVE (AFU_ORTHOLOGUE AFUA_6G02710)-RELATED"/>
    <property type="match status" value="1"/>
</dbReference>
<evidence type="ECO:0000256" key="15">
    <source>
        <dbReference type="SAM" id="MobiDB-lite"/>
    </source>
</evidence>
<evidence type="ECO:0000256" key="11">
    <source>
        <dbReference type="ARBA" id="ARBA00023098"/>
    </source>
</evidence>
<evidence type="ECO:0000256" key="5">
    <source>
        <dbReference type="ARBA" id="ARBA00022692"/>
    </source>
</evidence>
<proteinExistence type="predicted"/>
<dbReference type="CDD" id="cd00519">
    <property type="entry name" value="Lipase_3"/>
    <property type="match status" value="1"/>
</dbReference>
<feature type="region of interest" description="Disordered" evidence="15">
    <location>
        <begin position="649"/>
        <end position="675"/>
    </location>
</feature>
<keyword evidence="10" id="KW-1133">Transmembrane helix</keyword>
<dbReference type="GO" id="GO:0046340">
    <property type="term" value="P:diacylglycerol catabolic process"/>
    <property type="evidence" value="ECO:0007669"/>
    <property type="project" value="TreeGrafter"/>
</dbReference>
<dbReference type="InterPro" id="IPR002921">
    <property type="entry name" value="Fungal_lipase-type"/>
</dbReference>
<dbReference type="GO" id="GO:0016298">
    <property type="term" value="F:lipase activity"/>
    <property type="evidence" value="ECO:0007669"/>
    <property type="project" value="TreeGrafter"/>
</dbReference>
<evidence type="ECO:0000256" key="8">
    <source>
        <dbReference type="ARBA" id="ARBA00022837"/>
    </source>
</evidence>
<feature type="compositionally biased region" description="Basic and acidic residues" evidence="15">
    <location>
        <begin position="61"/>
        <end position="72"/>
    </location>
</feature>
<evidence type="ECO:0000313" key="17">
    <source>
        <dbReference type="EMBL" id="KDN44703.1"/>
    </source>
</evidence>
<dbReference type="GO" id="GO:0046872">
    <property type="term" value="F:metal ion binding"/>
    <property type="evidence" value="ECO:0007669"/>
    <property type="project" value="UniProtKB-KW"/>
</dbReference>
<dbReference type="EC" id="3.1.1.116" evidence="14"/>
<feature type="compositionally biased region" description="Gly residues" evidence="15">
    <location>
        <begin position="767"/>
        <end position="776"/>
    </location>
</feature>
<name>A0A066VWN0_TILAU</name>
<dbReference type="EMBL" id="JMSN01000049">
    <property type="protein sequence ID" value="KDN44703.1"/>
    <property type="molecule type" value="Genomic_DNA"/>
</dbReference>
<evidence type="ECO:0000256" key="13">
    <source>
        <dbReference type="ARBA" id="ARBA00024531"/>
    </source>
</evidence>
<dbReference type="OrthoDB" id="438440at2759"/>
<dbReference type="OMA" id="SWKVHKG"/>
<dbReference type="GO" id="GO:0019369">
    <property type="term" value="P:arachidonate metabolic process"/>
    <property type="evidence" value="ECO:0007669"/>
    <property type="project" value="TreeGrafter"/>
</dbReference>
<keyword evidence="18" id="KW-1185">Reference proteome</keyword>
<dbReference type="PANTHER" id="PTHR45792">
    <property type="entry name" value="DIACYLGLYCEROL LIPASE HOMOLOG-RELATED"/>
    <property type="match status" value="1"/>
</dbReference>
<gene>
    <name evidence="17" type="ORF">K437DRAFT_274489</name>
</gene>
<keyword evidence="4" id="KW-0597">Phosphoprotein</keyword>
<feature type="region of interest" description="Disordered" evidence="15">
    <location>
        <begin position="47"/>
        <end position="75"/>
    </location>
</feature>
<dbReference type="Proteomes" id="UP000027361">
    <property type="component" value="Unassembled WGS sequence"/>
</dbReference>
<dbReference type="RefSeq" id="XP_013242877.1">
    <property type="nucleotide sequence ID" value="XM_013387423.1"/>
</dbReference>